<reference evidence="1 2" key="1">
    <citation type="submission" date="2024-03" db="EMBL/GenBank/DDBJ databases">
        <title>Human intestinal bacterial collection.</title>
        <authorList>
            <person name="Pauvert C."/>
            <person name="Hitch T.C.A."/>
            <person name="Clavel T."/>
        </authorList>
    </citation>
    <scope>NUCLEOTIDE SEQUENCE [LARGE SCALE GENOMIC DNA]</scope>
    <source>
        <strain evidence="1 2">CLA-AP-H34</strain>
    </source>
</reference>
<evidence type="ECO:0008006" key="3">
    <source>
        <dbReference type="Google" id="ProtNLM"/>
    </source>
</evidence>
<proteinExistence type="predicted"/>
<evidence type="ECO:0000313" key="1">
    <source>
        <dbReference type="EMBL" id="MEQ2457430.1"/>
    </source>
</evidence>
<organism evidence="1 2">
    <name type="scientific">Flavonifractor hominis</name>
    <dbReference type="NCBI Taxonomy" id="3133178"/>
    <lineage>
        <taxon>Bacteria</taxon>
        <taxon>Bacillati</taxon>
        <taxon>Bacillota</taxon>
        <taxon>Clostridia</taxon>
        <taxon>Eubacteriales</taxon>
        <taxon>Oscillospiraceae</taxon>
        <taxon>Flavonifractor</taxon>
    </lineage>
</organism>
<sequence length="214" mass="25048">MLELKTYQKAELSALFGTRNTQGLERKMERYGITFEKSGRGNRATYTITAIKDPFKIFCITELDFDGGTDFHKVRNFYYYYFNDEEFMAMPDEVKEYRMKKEGNPVTRQTIATYIGKLDAKGLINRNTTNFVYYFANRQTQRRAERAEYNQAWREYWESVNGGSPSSDAIWDMRVNYGGVARKQAIPDINGIYNDKIEYMMGLIVQSIENEMGD</sequence>
<dbReference type="Proteomes" id="UP001440599">
    <property type="component" value="Unassembled WGS sequence"/>
</dbReference>
<name>A0ABV1ES50_9FIRM</name>
<gene>
    <name evidence="1" type="ORF">WMO45_12960</name>
</gene>
<evidence type="ECO:0000313" key="2">
    <source>
        <dbReference type="Proteomes" id="UP001440599"/>
    </source>
</evidence>
<dbReference type="RefSeq" id="WP_349141287.1">
    <property type="nucleotide sequence ID" value="NZ_JBBMFT010000013.1"/>
</dbReference>
<comment type="caution">
    <text evidence="1">The sequence shown here is derived from an EMBL/GenBank/DDBJ whole genome shotgun (WGS) entry which is preliminary data.</text>
</comment>
<accession>A0ABV1ES50</accession>
<keyword evidence="2" id="KW-1185">Reference proteome</keyword>
<dbReference type="EMBL" id="JBBMFT010000013">
    <property type="protein sequence ID" value="MEQ2457430.1"/>
    <property type="molecule type" value="Genomic_DNA"/>
</dbReference>
<protein>
    <recommendedName>
        <fullName evidence="3">Helix-turn-helix domain-containing protein</fullName>
    </recommendedName>
</protein>